<accession>A0A6A5GAS5</accession>
<proteinExistence type="predicted"/>
<dbReference type="Proteomes" id="UP000483820">
    <property type="component" value="Chromosome V"/>
</dbReference>
<organism evidence="2 3">
    <name type="scientific">Caenorhabditis remanei</name>
    <name type="common">Caenorhabditis vulgaris</name>
    <dbReference type="NCBI Taxonomy" id="31234"/>
    <lineage>
        <taxon>Eukaryota</taxon>
        <taxon>Metazoa</taxon>
        <taxon>Ecdysozoa</taxon>
        <taxon>Nematoda</taxon>
        <taxon>Chromadorea</taxon>
        <taxon>Rhabditida</taxon>
        <taxon>Rhabditina</taxon>
        <taxon>Rhabditomorpha</taxon>
        <taxon>Rhabditoidea</taxon>
        <taxon>Rhabditidae</taxon>
        <taxon>Peloderinae</taxon>
        <taxon>Caenorhabditis</taxon>
    </lineage>
</organism>
<name>A0A6A5GAS5_CAERE</name>
<gene>
    <name evidence="2" type="ORF">GCK72_018328</name>
</gene>
<dbReference type="GeneID" id="78776659"/>
<protein>
    <submittedName>
        <fullName evidence="2">Uncharacterized protein</fullName>
    </submittedName>
</protein>
<dbReference type="RefSeq" id="XP_053581405.1">
    <property type="nucleotide sequence ID" value="XM_053732492.1"/>
</dbReference>
<feature type="region of interest" description="Disordered" evidence="1">
    <location>
        <begin position="52"/>
        <end position="85"/>
    </location>
</feature>
<dbReference type="AlphaFoldDB" id="A0A6A5GAS5"/>
<dbReference type="EMBL" id="WUAV01000005">
    <property type="protein sequence ID" value="KAF1751774.1"/>
    <property type="molecule type" value="Genomic_DNA"/>
</dbReference>
<dbReference type="KEGG" id="crq:GCK72_018328"/>
<reference evidence="2 3" key="1">
    <citation type="submission" date="2019-12" db="EMBL/GenBank/DDBJ databases">
        <title>Chromosome-level assembly of the Caenorhabditis remanei genome.</title>
        <authorList>
            <person name="Teterina A.A."/>
            <person name="Willis J.H."/>
            <person name="Phillips P.C."/>
        </authorList>
    </citation>
    <scope>NUCLEOTIDE SEQUENCE [LARGE SCALE GENOMIC DNA]</scope>
    <source>
        <strain evidence="2 3">PX506</strain>
        <tissue evidence="2">Whole organism</tissue>
    </source>
</reference>
<dbReference type="CTD" id="78776659"/>
<evidence type="ECO:0000313" key="2">
    <source>
        <dbReference type="EMBL" id="KAF1751774.1"/>
    </source>
</evidence>
<evidence type="ECO:0000256" key="1">
    <source>
        <dbReference type="SAM" id="MobiDB-lite"/>
    </source>
</evidence>
<comment type="caution">
    <text evidence="2">The sequence shown here is derived from an EMBL/GenBank/DDBJ whole genome shotgun (WGS) entry which is preliminary data.</text>
</comment>
<evidence type="ECO:0000313" key="3">
    <source>
        <dbReference type="Proteomes" id="UP000483820"/>
    </source>
</evidence>
<sequence length="138" mass="15020">MSVSTPLLTISSTPPSLSSNHHGMALIVCEGGCGLKGNKICRFLLHCLTGTRPHTQASSEGEKLPRNGAKPPTHQRNKQQPSVFNSSRLTLTLQHQLTSEDLLPCVLAEKCEPSRIGALLRSETHQHSDYQLAVTEDN</sequence>